<evidence type="ECO:0000313" key="2">
    <source>
        <dbReference type="Proteomes" id="UP001595773"/>
    </source>
</evidence>
<comment type="caution">
    <text evidence="1">The sequence shown here is derived from an EMBL/GenBank/DDBJ whole genome shotgun (WGS) entry which is preliminary data.</text>
</comment>
<keyword evidence="2" id="KW-1185">Reference proteome</keyword>
<dbReference type="EMBL" id="JBHSCQ010000004">
    <property type="protein sequence ID" value="MFC4264530.1"/>
    <property type="molecule type" value="Genomic_DNA"/>
</dbReference>
<dbReference type="RefSeq" id="WP_230067704.1">
    <property type="nucleotide sequence ID" value="NZ_BAABLL010000001.1"/>
</dbReference>
<organism evidence="1 2">
    <name type="scientific">Arthrobacter cryoconiti</name>
    <dbReference type="NCBI Taxonomy" id="748907"/>
    <lineage>
        <taxon>Bacteria</taxon>
        <taxon>Bacillati</taxon>
        <taxon>Actinomycetota</taxon>
        <taxon>Actinomycetes</taxon>
        <taxon>Micrococcales</taxon>
        <taxon>Micrococcaceae</taxon>
        <taxon>Arthrobacter</taxon>
    </lineage>
</organism>
<proteinExistence type="predicted"/>
<reference evidence="2" key="1">
    <citation type="journal article" date="2019" name="Int. J. Syst. Evol. Microbiol.">
        <title>The Global Catalogue of Microorganisms (GCM) 10K type strain sequencing project: providing services to taxonomists for standard genome sequencing and annotation.</title>
        <authorList>
            <consortium name="The Broad Institute Genomics Platform"/>
            <consortium name="The Broad Institute Genome Sequencing Center for Infectious Disease"/>
            <person name="Wu L."/>
            <person name="Ma J."/>
        </authorList>
    </citation>
    <scope>NUCLEOTIDE SEQUENCE [LARGE SCALE GENOMIC DNA]</scope>
    <source>
        <strain evidence="2">CGMCC 1.10698</strain>
    </source>
</reference>
<gene>
    <name evidence="1" type="ORF">ACFOW9_02830</name>
</gene>
<accession>A0ABV8QWA2</accession>
<name>A0ABV8QWA2_9MICC</name>
<protein>
    <submittedName>
        <fullName evidence="1">Uncharacterized protein</fullName>
    </submittedName>
</protein>
<evidence type="ECO:0000313" key="1">
    <source>
        <dbReference type="EMBL" id="MFC4264530.1"/>
    </source>
</evidence>
<dbReference type="Proteomes" id="UP001595773">
    <property type="component" value="Unassembled WGS sequence"/>
</dbReference>
<sequence length="90" mass="10297">MAPNTFRDMIPVGITLDARIIVVLETLERNGWYPRTLVNNDGIKYWPDNERPRQIVVTYTSALIGPRLAFFAKHTGIQELLGITEEKVNK</sequence>